<dbReference type="EMBL" id="QHLZ01000024">
    <property type="protein sequence ID" value="PXA63887.1"/>
    <property type="molecule type" value="Genomic_DNA"/>
</dbReference>
<dbReference type="Proteomes" id="UP000246303">
    <property type="component" value="Unassembled WGS sequence"/>
</dbReference>
<dbReference type="GO" id="GO:0003677">
    <property type="term" value="F:DNA binding"/>
    <property type="evidence" value="ECO:0007669"/>
    <property type="project" value="InterPro"/>
</dbReference>
<dbReference type="GO" id="GO:0006310">
    <property type="term" value="P:DNA recombination"/>
    <property type="evidence" value="ECO:0007669"/>
    <property type="project" value="UniProtKB-KW"/>
</dbReference>
<evidence type="ECO:0000259" key="2">
    <source>
        <dbReference type="PROSITE" id="PS51898"/>
    </source>
</evidence>
<sequence>MTKRSLTARPHAERIPRVPVGPLAPVVLDECRKSLSERGYSRQSAAGIVNLAARLSLWMQGAGVGVGAIDEDLLARFVAAENSREFVCVTVKSSMGALRRFLIDAGYLTVAGADSGPATPTQVEVAQWCLWMRDQRGLTEKSIAACCYYAAEVLDLVVANGSVQWPRLDAQVLNGYIAERGHRYGVVTRAHIVDAVRCLLRWALSTGRLERDLSAGILKPKGTSRGLPRGVNSEQVAALLAACDPGTAIGARDLAVIMLLVRLGLRAGEAARLSLDDIDWANGQLKVTGKGRELILPIPVDVGQALTSWLKLRPVALDRAVFVRTRAPRHMMTPSAISGIVARISGLAGLRQIYAHRLRHTAAMDVLAAGGSLAEAKELLGHRYTLTTMAYAKVDLTSLRELVVPFGQVPR</sequence>
<dbReference type="Gene3D" id="1.10.443.10">
    <property type="entry name" value="Intergrase catalytic core"/>
    <property type="match status" value="1"/>
</dbReference>
<keyword evidence="4" id="KW-1185">Reference proteome</keyword>
<dbReference type="AlphaFoldDB" id="A0A2V3DM92"/>
<evidence type="ECO:0000313" key="3">
    <source>
        <dbReference type="EMBL" id="PXA63887.1"/>
    </source>
</evidence>
<name>A0A2V3DM92_9MICC</name>
<evidence type="ECO:0000256" key="1">
    <source>
        <dbReference type="ARBA" id="ARBA00023172"/>
    </source>
</evidence>
<organism evidence="3 4">
    <name type="scientific">Arthrobacter psychrochitiniphilus</name>
    <dbReference type="NCBI Taxonomy" id="291045"/>
    <lineage>
        <taxon>Bacteria</taxon>
        <taxon>Bacillati</taxon>
        <taxon>Actinomycetota</taxon>
        <taxon>Actinomycetes</taxon>
        <taxon>Micrococcales</taxon>
        <taxon>Micrococcaceae</taxon>
        <taxon>Arthrobacter</taxon>
    </lineage>
</organism>
<dbReference type="PANTHER" id="PTHR30349">
    <property type="entry name" value="PHAGE INTEGRASE-RELATED"/>
    <property type="match status" value="1"/>
</dbReference>
<keyword evidence="1" id="KW-0233">DNA recombination</keyword>
<protein>
    <submittedName>
        <fullName evidence="3">Integrase</fullName>
    </submittedName>
</protein>
<dbReference type="SUPFAM" id="SSF56349">
    <property type="entry name" value="DNA breaking-rejoining enzymes"/>
    <property type="match status" value="1"/>
</dbReference>
<accession>A0A2V3DM92</accession>
<reference evidence="3 4" key="1">
    <citation type="submission" date="2018-05" db="EMBL/GenBank/DDBJ databases">
        <title>Genetic diversity of glacier-inhabiting Cryobacterium bacteria in China and description of Cryobacterium mengkeensis sp. nov. and Arthrobacter glacialis sp. nov.</title>
        <authorList>
            <person name="Liu Q."/>
            <person name="Xin Y.-H."/>
        </authorList>
    </citation>
    <scope>NUCLEOTIDE SEQUENCE [LARGE SCALE GENOMIC DNA]</scope>
    <source>
        <strain evidence="3 4">GP3</strain>
    </source>
</reference>
<gene>
    <name evidence="3" type="ORF">CVS29_17990</name>
</gene>
<dbReference type="PROSITE" id="PS51898">
    <property type="entry name" value="TYR_RECOMBINASE"/>
    <property type="match status" value="1"/>
</dbReference>
<dbReference type="InterPro" id="IPR011010">
    <property type="entry name" value="DNA_brk_join_enz"/>
</dbReference>
<dbReference type="OrthoDB" id="67979at2"/>
<evidence type="ECO:0000313" key="4">
    <source>
        <dbReference type="Proteomes" id="UP000246303"/>
    </source>
</evidence>
<comment type="caution">
    <text evidence="3">The sequence shown here is derived from an EMBL/GenBank/DDBJ whole genome shotgun (WGS) entry which is preliminary data.</text>
</comment>
<proteinExistence type="predicted"/>
<dbReference type="InterPro" id="IPR002104">
    <property type="entry name" value="Integrase_catalytic"/>
</dbReference>
<dbReference type="GO" id="GO:0015074">
    <property type="term" value="P:DNA integration"/>
    <property type="evidence" value="ECO:0007669"/>
    <property type="project" value="InterPro"/>
</dbReference>
<dbReference type="Pfam" id="PF00589">
    <property type="entry name" value="Phage_integrase"/>
    <property type="match status" value="1"/>
</dbReference>
<feature type="domain" description="Tyr recombinase" evidence="2">
    <location>
        <begin position="226"/>
        <end position="404"/>
    </location>
</feature>
<dbReference type="InterPro" id="IPR013762">
    <property type="entry name" value="Integrase-like_cat_sf"/>
</dbReference>
<dbReference type="PANTHER" id="PTHR30349:SF90">
    <property type="entry name" value="TYROSINE RECOMBINASE XERD"/>
    <property type="match status" value="1"/>
</dbReference>
<dbReference type="InterPro" id="IPR050090">
    <property type="entry name" value="Tyrosine_recombinase_XerCD"/>
</dbReference>